<dbReference type="InterPro" id="IPR012259">
    <property type="entry name" value="DHFR"/>
</dbReference>
<dbReference type="Proteomes" id="UP000192359">
    <property type="component" value="Unassembled WGS sequence"/>
</dbReference>
<dbReference type="SUPFAM" id="SSF53597">
    <property type="entry name" value="Dihydrofolate reductase-like"/>
    <property type="match status" value="1"/>
</dbReference>
<keyword evidence="4" id="KW-0554">One-carbon metabolism</keyword>
<dbReference type="PANTHER" id="PTHR48069:SF3">
    <property type="entry name" value="DIHYDROFOLATE REDUCTASE"/>
    <property type="match status" value="1"/>
</dbReference>
<name>A0A1Y1RSV7_9MICC</name>
<evidence type="ECO:0000256" key="2">
    <source>
        <dbReference type="ARBA" id="ARBA00009539"/>
    </source>
</evidence>
<proteinExistence type="inferred from homology"/>
<dbReference type="InterPro" id="IPR017925">
    <property type="entry name" value="DHFR_CS"/>
</dbReference>
<evidence type="ECO:0000259" key="8">
    <source>
        <dbReference type="PROSITE" id="PS51330"/>
    </source>
</evidence>
<dbReference type="AlphaFoldDB" id="A0A1Y1RSV7"/>
<evidence type="ECO:0000256" key="5">
    <source>
        <dbReference type="ARBA" id="ARBA00022857"/>
    </source>
</evidence>
<dbReference type="OrthoDB" id="9804315at2"/>
<evidence type="ECO:0000256" key="7">
    <source>
        <dbReference type="RuleBase" id="RU004474"/>
    </source>
</evidence>
<dbReference type="Pfam" id="PF00186">
    <property type="entry name" value="DHFR_1"/>
    <property type="match status" value="1"/>
</dbReference>
<dbReference type="EMBL" id="LXWF01000005">
    <property type="protein sequence ID" value="ORC24347.1"/>
    <property type="molecule type" value="Genomic_DNA"/>
</dbReference>
<evidence type="ECO:0000256" key="6">
    <source>
        <dbReference type="ARBA" id="ARBA00023002"/>
    </source>
</evidence>
<dbReference type="EC" id="1.5.1.3" evidence="3"/>
<dbReference type="GO" id="GO:0046655">
    <property type="term" value="P:folic acid metabolic process"/>
    <property type="evidence" value="ECO:0007669"/>
    <property type="project" value="TreeGrafter"/>
</dbReference>
<feature type="domain" description="DHFR" evidence="8">
    <location>
        <begin position="14"/>
        <end position="200"/>
    </location>
</feature>
<evidence type="ECO:0000256" key="4">
    <source>
        <dbReference type="ARBA" id="ARBA00022563"/>
    </source>
</evidence>
<protein>
    <recommendedName>
        <fullName evidence="3">dihydrofolate reductase</fullName>
        <ecNumber evidence="3">1.5.1.3</ecNumber>
    </recommendedName>
</protein>
<dbReference type="InterPro" id="IPR001796">
    <property type="entry name" value="DHFR_dom"/>
</dbReference>
<dbReference type="RefSeq" id="WP_083090821.1">
    <property type="nucleotide sequence ID" value="NZ_LXWF01000005.1"/>
</dbReference>
<comment type="similarity">
    <text evidence="2 7">Belongs to the dihydrofolate reductase family.</text>
</comment>
<sequence>MNGTQLKGAGSLPELAAIWTQARNGVIGRDGDMPWYAPEDLAHFKAATLGAPVMMGRVTWESLPPRFRPLPGRLNLVITRSVSQVEEKDGAVWVPSLDAALGAAQSLALDATTYWVIGGGSLYAEALSRTDLPGVAGGQVTRVERTLFEAEIPGDTYAPELGADWAAEAEGAPVRSDRGYALTATGVKLPLTIRFQTLRRGLVKARLRP</sequence>
<dbReference type="PROSITE" id="PS00075">
    <property type="entry name" value="DHFR_1"/>
    <property type="match status" value="1"/>
</dbReference>
<keyword evidence="10" id="KW-1185">Reference proteome</keyword>
<keyword evidence="6" id="KW-0560">Oxidoreductase</keyword>
<evidence type="ECO:0000256" key="1">
    <source>
        <dbReference type="ARBA" id="ARBA00004903"/>
    </source>
</evidence>
<dbReference type="UniPathway" id="UPA00077">
    <property type="reaction ID" value="UER00158"/>
</dbReference>
<gene>
    <name evidence="9" type="ORF">A7979_10150</name>
</gene>
<dbReference type="GO" id="GO:0004146">
    <property type="term" value="F:dihydrofolate reductase activity"/>
    <property type="evidence" value="ECO:0007669"/>
    <property type="project" value="UniProtKB-EC"/>
</dbReference>
<dbReference type="GO" id="GO:0005829">
    <property type="term" value="C:cytosol"/>
    <property type="evidence" value="ECO:0007669"/>
    <property type="project" value="TreeGrafter"/>
</dbReference>
<dbReference type="PANTHER" id="PTHR48069">
    <property type="entry name" value="DIHYDROFOLATE REDUCTASE"/>
    <property type="match status" value="1"/>
</dbReference>
<comment type="caution">
    <text evidence="9">The sequence shown here is derived from an EMBL/GenBank/DDBJ whole genome shotgun (WGS) entry which is preliminary data.</text>
</comment>
<dbReference type="GO" id="GO:0046654">
    <property type="term" value="P:tetrahydrofolate biosynthetic process"/>
    <property type="evidence" value="ECO:0007669"/>
    <property type="project" value="UniProtKB-UniPathway"/>
</dbReference>
<organism evidence="9 10">
    <name type="scientific">Rothia nasimurium</name>
    <dbReference type="NCBI Taxonomy" id="85336"/>
    <lineage>
        <taxon>Bacteria</taxon>
        <taxon>Bacillati</taxon>
        <taxon>Actinomycetota</taxon>
        <taxon>Actinomycetes</taxon>
        <taxon>Micrococcales</taxon>
        <taxon>Micrococcaceae</taxon>
        <taxon>Rothia</taxon>
    </lineage>
</organism>
<reference evidence="9 10" key="1">
    <citation type="submission" date="2016-05" db="EMBL/GenBank/DDBJ databases">
        <title>Draft genome sequence of a porcine commensal Rothia nasimurium.</title>
        <authorList>
            <person name="Gaiser R.A."/>
            <person name="Van Baarlen P."/>
            <person name="Wells J.M."/>
        </authorList>
    </citation>
    <scope>NUCLEOTIDE SEQUENCE [LARGE SCALE GENOMIC DNA]</scope>
    <source>
        <strain evidence="9 10">PT-32</strain>
    </source>
</reference>
<dbReference type="PRINTS" id="PR00070">
    <property type="entry name" value="DHFR"/>
</dbReference>
<dbReference type="PROSITE" id="PS51330">
    <property type="entry name" value="DHFR_2"/>
    <property type="match status" value="1"/>
</dbReference>
<dbReference type="GO" id="GO:0046452">
    <property type="term" value="P:dihydrofolate metabolic process"/>
    <property type="evidence" value="ECO:0007669"/>
    <property type="project" value="TreeGrafter"/>
</dbReference>
<dbReference type="CDD" id="cd00209">
    <property type="entry name" value="DHFR"/>
    <property type="match status" value="1"/>
</dbReference>
<evidence type="ECO:0000256" key="3">
    <source>
        <dbReference type="ARBA" id="ARBA00012856"/>
    </source>
</evidence>
<comment type="pathway">
    <text evidence="1">Cofactor biosynthesis; tetrahydrofolate biosynthesis; 5,6,7,8-tetrahydrofolate from 7,8-dihydrofolate: step 1/1.</text>
</comment>
<dbReference type="InterPro" id="IPR024072">
    <property type="entry name" value="DHFR-like_dom_sf"/>
</dbReference>
<keyword evidence="5" id="KW-0521">NADP</keyword>
<accession>A0A1Y1RSV7</accession>
<evidence type="ECO:0000313" key="9">
    <source>
        <dbReference type="EMBL" id="ORC24347.1"/>
    </source>
</evidence>
<dbReference type="Gene3D" id="3.40.430.10">
    <property type="entry name" value="Dihydrofolate Reductase, subunit A"/>
    <property type="match status" value="1"/>
</dbReference>
<dbReference type="GO" id="GO:0050661">
    <property type="term" value="F:NADP binding"/>
    <property type="evidence" value="ECO:0007669"/>
    <property type="project" value="InterPro"/>
</dbReference>
<evidence type="ECO:0000313" key="10">
    <source>
        <dbReference type="Proteomes" id="UP000192359"/>
    </source>
</evidence>
<dbReference type="GO" id="GO:0006730">
    <property type="term" value="P:one-carbon metabolic process"/>
    <property type="evidence" value="ECO:0007669"/>
    <property type="project" value="UniProtKB-KW"/>
</dbReference>